<evidence type="ECO:0000256" key="8">
    <source>
        <dbReference type="ARBA" id="ARBA00022989"/>
    </source>
</evidence>
<evidence type="ECO:0000256" key="7">
    <source>
        <dbReference type="ARBA" id="ARBA00022832"/>
    </source>
</evidence>
<evidence type="ECO:0000256" key="11">
    <source>
        <dbReference type="ARBA" id="ARBA00023160"/>
    </source>
</evidence>
<keyword evidence="7 14" id="KW-0276">Fatty acid metabolism</keyword>
<keyword evidence="8 14" id="KW-1133">Transmembrane helix</keyword>
<comment type="pathway">
    <text evidence="2 14">Lipid metabolism; fatty acid biosynthesis.</text>
</comment>
<accession>F2DWF8</accession>
<dbReference type="UniPathway" id="UPA00094"/>
<evidence type="ECO:0000256" key="4">
    <source>
        <dbReference type="ARBA" id="ARBA00013122"/>
    </source>
</evidence>
<dbReference type="Pfam" id="PF04387">
    <property type="entry name" value="PTPLA"/>
    <property type="match status" value="1"/>
</dbReference>
<evidence type="ECO:0000256" key="9">
    <source>
        <dbReference type="ARBA" id="ARBA00023098"/>
    </source>
</evidence>
<evidence type="ECO:0000256" key="6">
    <source>
        <dbReference type="ARBA" id="ARBA00022692"/>
    </source>
</evidence>
<evidence type="ECO:0000256" key="10">
    <source>
        <dbReference type="ARBA" id="ARBA00023136"/>
    </source>
</evidence>
<keyword evidence="14" id="KW-0256">Endoplasmic reticulum</keyword>
<comment type="function">
    <text evidence="14">Catalyzes the third of the four reactions of the long-chain fatty acids elongation cycle. This endoplasmic reticulum-bound enzymatic process, allows the addition of two carbons to the chain of long- and very long-chain fatty acids/VLCFAs per cycle. This enzyme catalyzes the dehydration of the 3-hydroxyacyl-CoA intermediate into trans-2,3-enoyl-CoA, within each cycle of fatty acid elongation. Thereby, it participates to the production of VLCFAs of different chain lengths that are involved in multiple biological processes as precursors of membrane lipids and lipid mediators.</text>
</comment>
<keyword evidence="9 14" id="KW-0443">Lipid metabolism</keyword>
<dbReference type="EMBL" id="AK368226">
    <property type="protein sequence ID" value="BAJ99429.1"/>
    <property type="molecule type" value="mRNA"/>
</dbReference>
<dbReference type="PANTHER" id="PTHR11035:SF3">
    <property type="entry name" value="VERY-LONG-CHAIN (3R)-3-HYDROXYACYL-COA DEHYDRATASE"/>
    <property type="match status" value="1"/>
</dbReference>
<proteinExistence type="evidence at transcript level"/>
<dbReference type="EC" id="4.2.1.134" evidence="4 14"/>
<evidence type="ECO:0000256" key="12">
    <source>
        <dbReference type="ARBA" id="ARBA00023239"/>
    </source>
</evidence>
<evidence type="ECO:0000256" key="1">
    <source>
        <dbReference type="ARBA" id="ARBA00004141"/>
    </source>
</evidence>
<reference evidence="15" key="1">
    <citation type="journal article" date="2011" name="Plant Physiol.">
        <title>Comprehensive sequence analysis of 24,783 barley full-length cDNAs derived from 12 clone libraries.</title>
        <authorList>
            <person name="Matsumoto T."/>
            <person name="Tanaka T."/>
            <person name="Sakai H."/>
            <person name="Amano N."/>
            <person name="Kanamori H."/>
            <person name="Kurita K."/>
            <person name="Kikuta A."/>
            <person name="Kamiya K."/>
            <person name="Yamamoto M."/>
            <person name="Ikawa H."/>
            <person name="Fujii N."/>
            <person name="Hori K."/>
            <person name="Itoh T."/>
            <person name="Sato K."/>
        </authorList>
    </citation>
    <scope>NUCLEOTIDE SEQUENCE</scope>
    <source>
        <tissue evidence="15">Shoot and root</tissue>
    </source>
</reference>
<feature type="transmembrane region" description="Helical" evidence="14">
    <location>
        <begin position="15"/>
        <end position="40"/>
    </location>
</feature>
<evidence type="ECO:0000313" key="15">
    <source>
        <dbReference type="EMBL" id="BAJ99429.1"/>
    </source>
</evidence>
<dbReference type="InterPro" id="IPR007482">
    <property type="entry name" value="Tyr_Pase-like_PTPLA"/>
</dbReference>
<evidence type="ECO:0000256" key="14">
    <source>
        <dbReference type="RuleBase" id="RU363109"/>
    </source>
</evidence>
<feature type="transmembrane region" description="Helical" evidence="14">
    <location>
        <begin position="87"/>
        <end position="107"/>
    </location>
</feature>
<keyword evidence="5 14" id="KW-0444">Lipid biosynthesis</keyword>
<evidence type="ECO:0000256" key="2">
    <source>
        <dbReference type="ARBA" id="ARBA00005194"/>
    </source>
</evidence>
<feature type="transmembrane region" description="Helical" evidence="14">
    <location>
        <begin position="114"/>
        <end position="133"/>
    </location>
</feature>
<organism evidence="15">
    <name type="scientific">Hordeum vulgare subsp. vulgare</name>
    <name type="common">Domesticated barley</name>
    <dbReference type="NCBI Taxonomy" id="112509"/>
    <lineage>
        <taxon>Eukaryota</taxon>
        <taxon>Viridiplantae</taxon>
        <taxon>Streptophyta</taxon>
        <taxon>Embryophyta</taxon>
        <taxon>Tracheophyta</taxon>
        <taxon>Spermatophyta</taxon>
        <taxon>Magnoliopsida</taxon>
        <taxon>Liliopsida</taxon>
        <taxon>Poales</taxon>
        <taxon>Poaceae</taxon>
        <taxon>BOP clade</taxon>
        <taxon>Pooideae</taxon>
        <taxon>Triticodae</taxon>
        <taxon>Triticeae</taxon>
        <taxon>Hordeinae</taxon>
        <taxon>Hordeum</taxon>
    </lineage>
</organism>
<name>F2DWF8_HORVV</name>
<comment type="subcellular location">
    <subcellularLocation>
        <location evidence="14">Endoplasmic reticulum membrane</location>
        <topology evidence="14">Multi-pass membrane protein</topology>
    </subcellularLocation>
    <subcellularLocation>
        <location evidence="1">Membrane</location>
        <topology evidence="1">Multi-pass membrane protein</topology>
    </subcellularLocation>
</comment>
<dbReference type="PANTHER" id="PTHR11035">
    <property type="entry name" value="VERY-LONG-CHAIN (3R)-3-HYDROXYACYL-COA DEHYDRATASE"/>
    <property type="match status" value="1"/>
</dbReference>
<keyword evidence="11 14" id="KW-0275">Fatty acid biosynthesis</keyword>
<feature type="transmembrane region" description="Helical" evidence="14">
    <location>
        <begin position="61"/>
        <end position="81"/>
    </location>
</feature>
<evidence type="ECO:0000256" key="13">
    <source>
        <dbReference type="ARBA" id="ARBA00036671"/>
    </source>
</evidence>
<keyword evidence="6 14" id="KW-0812">Transmembrane</keyword>
<dbReference type="AlphaFoldDB" id="F2DWF8"/>
<sequence>MSTKTSNKQSGLATAYLIFYNVVLTLGWAFILVLTIQTALKWKTPKTDILTAKSIYPTVEFYLLVFQTAAILEVVHAAVGLVRSNPILTLFQVLSRLIVVWLVCYPFKDAKNSLGFSLVCIAWPIAEIVRYSYYAFNLINFVPSFITWCRYTFFIILYPLGVTGELICIYRAFEYVAPLNIRKQYSYFLPNKYNVSFDAYYSFFIVMLLYIPIFPKLYGHMLVQRKKIVGGGAKSEAKKTQ</sequence>
<comment type="similarity">
    <text evidence="3 14">Belongs to the very long-chain fatty acids dehydratase HACD family.</text>
</comment>
<evidence type="ECO:0000256" key="3">
    <source>
        <dbReference type="ARBA" id="ARBA00007811"/>
    </source>
</evidence>
<evidence type="ECO:0000256" key="5">
    <source>
        <dbReference type="ARBA" id="ARBA00022516"/>
    </source>
</evidence>
<feature type="transmembrane region" description="Helical" evidence="14">
    <location>
        <begin position="193"/>
        <end position="213"/>
    </location>
</feature>
<dbReference type="GO" id="GO:0006633">
    <property type="term" value="P:fatty acid biosynthetic process"/>
    <property type="evidence" value="ECO:0007669"/>
    <property type="project" value="UniProtKB-UniPathway"/>
</dbReference>
<keyword evidence="12 14" id="KW-0456">Lyase</keyword>
<keyword evidence="10 14" id="KW-0472">Membrane</keyword>
<protein>
    <recommendedName>
        <fullName evidence="4 14">Very-long-chain (3R)-3-hydroxyacyl-CoA dehydratase</fullName>
        <ecNumber evidence="4 14">4.2.1.134</ecNumber>
    </recommendedName>
</protein>
<dbReference type="GO" id="GO:0102158">
    <property type="term" value="F:very-long-chain (3R)-3-hydroxyacyl-CoA dehydratase activity"/>
    <property type="evidence" value="ECO:0007669"/>
    <property type="project" value="UniProtKB-EC"/>
</dbReference>
<comment type="catalytic activity">
    <reaction evidence="13 14">
        <text>a very-long-chain (3R)-3-hydroxyacyl-CoA = a very-long-chain (2E)-enoyl-CoA + H2O</text>
        <dbReference type="Rhea" id="RHEA:45812"/>
        <dbReference type="ChEBI" id="CHEBI:15377"/>
        <dbReference type="ChEBI" id="CHEBI:83728"/>
        <dbReference type="ChEBI" id="CHEBI:85440"/>
        <dbReference type="EC" id="4.2.1.134"/>
    </reaction>
</comment>
<feature type="transmembrane region" description="Helical" evidence="14">
    <location>
        <begin position="153"/>
        <end position="173"/>
    </location>
</feature>
<dbReference type="GO" id="GO:0005789">
    <property type="term" value="C:endoplasmic reticulum membrane"/>
    <property type="evidence" value="ECO:0007669"/>
    <property type="project" value="UniProtKB-SubCell"/>
</dbReference>